<dbReference type="InterPro" id="IPR050090">
    <property type="entry name" value="Tyrosine_recombinase_XerCD"/>
</dbReference>
<dbReference type="FunCoup" id="U2E001">
    <property type="interactions" value="273"/>
</dbReference>
<evidence type="ECO:0000256" key="3">
    <source>
        <dbReference type="ARBA" id="ARBA00022490"/>
    </source>
</evidence>
<keyword evidence="4 10" id="KW-0132">Cell division</keyword>
<dbReference type="HAMAP" id="MF_01808">
    <property type="entry name" value="Recomb_XerC_XerD"/>
    <property type="match status" value="1"/>
</dbReference>
<keyword evidence="9 10" id="KW-0131">Cell cycle</keyword>
<evidence type="ECO:0000256" key="9">
    <source>
        <dbReference type="ARBA" id="ARBA00023306"/>
    </source>
</evidence>
<feature type="active site" evidence="10">
    <location>
        <position position="152"/>
    </location>
</feature>
<keyword evidence="8 10" id="KW-0233">DNA recombination</keyword>
<dbReference type="PROSITE" id="PS51900">
    <property type="entry name" value="CB"/>
    <property type="match status" value="1"/>
</dbReference>
<dbReference type="PANTHER" id="PTHR30349:SF81">
    <property type="entry name" value="TYROSINE RECOMBINASE XERC"/>
    <property type="match status" value="1"/>
</dbReference>
<sequence>MKLGLLNYTLDDFLNYLLIERGLTKNTIESYKVDLTQYLNYLVNECEVDDLKQVKRDYIIQFITRLYDQNLKPKSIARKLSSIKSFHKYLYINFDVKPNVAVNIEQPKLEKSLPVVFSVEEVDQLLNTLDSNSTYDLRNKAMIELLYSTGLRVSELINLNLNDVHLDLGFVNFTGKGDKERIVPIGELAIESLEDYIQFSRPKLNLNNNSTTLFFGKNGTRITRQGFWKILKKQARIAEINKKISPHKLRHSFATHLLQNGVDIRFVQELLGHSDVSTTQIYTHINKKRLNEILNQYHPRSQK</sequence>
<dbReference type="PANTHER" id="PTHR30349">
    <property type="entry name" value="PHAGE INTEGRASE-RELATED"/>
    <property type="match status" value="1"/>
</dbReference>
<feature type="active site" evidence="10">
    <location>
        <position position="273"/>
    </location>
</feature>
<comment type="similarity">
    <text evidence="10">Belongs to the 'phage' integrase family. XerC subfamily.</text>
</comment>
<dbReference type="SUPFAM" id="SSF56349">
    <property type="entry name" value="DNA breaking-rejoining enzymes"/>
    <property type="match status" value="1"/>
</dbReference>
<dbReference type="GO" id="GO:0006313">
    <property type="term" value="P:DNA transposition"/>
    <property type="evidence" value="ECO:0007669"/>
    <property type="project" value="UniProtKB-UniRule"/>
</dbReference>
<proteinExistence type="inferred from homology"/>
<dbReference type="NCBIfam" id="TIGR02225">
    <property type="entry name" value="recomb_XerD"/>
    <property type="match status" value="1"/>
</dbReference>
<dbReference type="InterPro" id="IPR004107">
    <property type="entry name" value="Integrase_SAM-like_N"/>
</dbReference>
<dbReference type="NCBIfam" id="NF001399">
    <property type="entry name" value="PRK00283.1"/>
    <property type="match status" value="1"/>
</dbReference>
<dbReference type="STRING" id="1033810.HLPCO_000428"/>
<comment type="function">
    <text evidence="10">Site-specific tyrosine recombinase, which acts by catalyzing the cutting and rejoining of the recombining DNA molecules. The XerC-XerD complex is essential to convert dimers of the bacterial chromosome into monomers to permit their segregation at cell division. It also contributes to the segregational stability of plasmids.</text>
</comment>
<feature type="active site" evidence="10">
    <location>
        <position position="247"/>
    </location>
</feature>
<keyword evidence="5 10" id="KW-0159">Chromosome partition</keyword>
<keyword evidence="6 10" id="KW-0229">DNA integration</keyword>
<evidence type="ECO:0000256" key="8">
    <source>
        <dbReference type="ARBA" id="ARBA00023172"/>
    </source>
</evidence>
<feature type="active site" evidence="10">
    <location>
        <position position="250"/>
    </location>
</feature>
<dbReference type="InterPro" id="IPR002104">
    <property type="entry name" value="Integrase_catalytic"/>
</dbReference>
<dbReference type="AlphaFoldDB" id="U2E001"/>
<comment type="caution">
    <text evidence="13">The sequence shown here is derived from an EMBL/GenBank/DDBJ whole genome shotgun (WGS) entry which is preliminary data.</text>
</comment>
<dbReference type="Pfam" id="PF00589">
    <property type="entry name" value="Phage_integrase"/>
    <property type="match status" value="1"/>
</dbReference>
<evidence type="ECO:0000259" key="11">
    <source>
        <dbReference type="PROSITE" id="PS51898"/>
    </source>
</evidence>
<evidence type="ECO:0000259" key="12">
    <source>
        <dbReference type="PROSITE" id="PS51900"/>
    </source>
</evidence>
<dbReference type="GO" id="GO:0007059">
    <property type="term" value="P:chromosome segregation"/>
    <property type="evidence" value="ECO:0007669"/>
    <property type="project" value="UniProtKB-UniRule"/>
</dbReference>
<evidence type="ECO:0000313" key="14">
    <source>
        <dbReference type="Proteomes" id="UP000005707"/>
    </source>
</evidence>
<dbReference type="InterPro" id="IPR010998">
    <property type="entry name" value="Integrase_recombinase_N"/>
</dbReference>
<feature type="active site" evidence="10">
    <location>
        <position position="176"/>
    </location>
</feature>
<dbReference type="Proteomes" id="UP000005707">
    <property type="component" value="Unassembled WGS sequence"/>
</dbReference>
<dbReference type="GO" id="GO:0016829">
    <property type="term" value="F:lyase activity"/>
    <property type="evidence" value="ECO:0007669"/>
    <property type="project" value="UniProtKB-KW"/>
</dbReference>
<dbReference type="GO" id="GO:0051301">
    <property type="term" value="P:cell division"/>
    <property type="evidence" value="ECO:0007669"/>
    <property type="project" value="UniProtKB-KW"/>
</dbReference>
<dbReference type="Pfam" id="PF02899">
    <property type="entry name" value="Phage_int_SAM_1"/>
    <property type="match status" value="1"/>
</dbReference>
<gene>
    <name evidence="13" type="primary">xerD</name>
    <name evidence="10" type="synonym">xerC</name>
    <name evidence="13" type="ORF">HLPCO_000428</name>
</gene>
<evidence type="ECO:0000256" key="6">
    <source>
        <dbReference type="ARBA" id="ARBA00022908"/>
    </source>
</evidence>
<dbReference type="GO" id="GO:0003677">
    <property type="term" value="F:DNA binding"/>
    <property type="evidence" value="ECO:0007669"/>
    <property type="project" value="UniProtKB-UniRule"/>
</dbReference>
<evidence type="ECO:0000313" key="13">
    <source>
        <dbReference type="EMBL" id="ERJ13762.1"/>
    </source>
</evidence>
<dbReference type="InterPro" id="IPR023009">
    <property type="entry name" value="Tyrosine_recombinase_XerC/XerD"/>
</dbReference>
<dbReference type="Gene3D" id="1.10.443.10">
    <property type="entry name" value="Intergrase catalytic core"/>
    <property type="match status" value="1"/>
</dbReference>
<keyword evidence="3 10" id="KW-0963">Cytoplasm</keyword>
<evidence type="ECO:0000256" key="10">
    <source>
        <dbReference type="HAMAP-Rule" id="MF_01808"/>
    </source>
</evidence>
<dbReference type="InterPro" id="IPR013762">
    <property type="entry name" value="Integrase-like_cat_sf"/>
</dbReference>
<dbReference type="GO" id="GO:0005737">
    <property type="term" value="C:cytoplasm"/>
    <property type="evidence" value="ECO:0007669"/>
    <property type="project" value="UniProtKB-SubCell"/>
</dbReference>
<reference evidence="13 14" key="1">
    <citation type="journal article" date="2011" name="J. Bacteriol.">
        <title>Genome sequence of Haloplasma contractile, an unusual contractile bacterium from a deep-sea anoxic brine lake.</title>
        <authorList>
            <person name="Antunes A."/>
            <person name="Alam I."/>
            <person name="El Dorry H."/>
            <person name="Siam R."/>
            <person name="Robertson A."/>
            <person name="Bajic V.B."/>
            <person name="Stingl U."/>
        </authorList>
    </citation>
    <scope>NUCLEOTIDE SEQUENCE [LARGE SCALE GENOMIC DNA]</scope>
    <source>
        <strain evidence="13 14">SSD-17B</strain>
    </source>
</reference>
<dbReference type="GO" id="GO:0009037">
    <property type="term" value="F:tyrosine-based site-specific recombinase activity"/>
    <property type="evidence" value="ECO:0007669"/>
    <property type="project" value="UniProtKB-UniRule"/>
</dbReference>
<comment type="subcellular location">
    <subcellularLocation>
        <location evidence="1 10">Cytoplasm</location>
    </subcellularLocation>
</comment>
<dbReference type="InterPro" id="IPR044068">
    <property type="entry name" value="CB"/>
</dbReference>
<organism evidence="13 14">
    <name type="scientific">Haloplasma contractile SSD-17B</name>
    <dbReference type="NCBI Taxonomy" id="1033810"/>
    <lineage>
        <taxon>Bacteria</taxon>
        <taxon>Bacillati</taxon>
        <taxon>Mycoplasmatota</taxon>
        <taxon>Mollicutes</taxon>
        <taxon>Haloplasmatales</taxon>
        <taxon>Haloplasmataceae</taxon>
        <taxon>Haloplasma</taxon>
    </lineage>
</organism>
<reference evidence="13 14" key="2">
    <citation type="journal article" date="2013" name="PLoS ONE">
        <title>INDIGO - INtegrated Data Warehouse of MIcrobial GenOmes with Examples from the Red Sea Extremophiles.</title>
        <authorList>
            <person name="Alam I."/>
            <person name="Antunes A."/>
            <person name="Kamau A.A."/>
            <person name="Ba Alawi W."/>
            <person name="Kalkatawi M."/>
            <person name="Stingl U."/>
            <person name="Bajic V.B."/>
        </authorList>
    </citation>
    <scope>NUCLEOTIDE SEQUENCE [LARGE SCALE GENOMIC DNA]</scope>
    <source>
        <strain evidence="13 14">SSD-17B</strain>
    </source>
</reference>
<dbReference type="PROSITE" id="PS51898">
    <property type="entry name" value="TYR_RECOMBINASE"/>
    <property type="match status" value="1"/>
</dbReference>
<evidence type="ECO:0000256" key="7">
    <source>
        <dbReference type="ARBA" id="ARBA00023125"/>
    </source>
</evidence>
<name>U2E001_9MOLU</name>
<dbReference type="NCBIfam" id="NF040815">
    <property type="entry name" value="recomb_XerA_Arch"/>
    <property type="match status" value="1"/>
</dbReference>
<protein>
    <recommendedName>
        <fullName evidence="10">Tyrosine recombinase XerC</fullName>
    </recommendedName>
</protein>
<keyword evidence="7 10" id="KW-0238">DNA-binding</keyword>
<dbReference type="InterPro" id="IPR011010">
    <property type="entry name" value="DNA_brk_join_enz"/>
</dbReference>
<dbReference type="CDD" id="cd00798">
    <property type="entry name" value="INT_XerDC_C"/>
    <property type="match status" value="1"/>
</dbReference>
<comment type="similarity">
    <text evidence="2">Belongs to the 'phage' integrase family. XerD subfamily.</text>
</comment>
<comment type="subunit">
    <text evidence="10">Forms a cyclic heterotetrameric complex composed of two molecules of XerC and two molecules of XerD.</text>
</comment>
<feature type="domain" description="Tyr recombinase" evidence="11">
    <location>
        <begin position="112"/>
        <end position="295"/>
    </location>
</feature>
<dbReference type="eggNOG" id="COG4974">
    <property type="taxonomic scope" value="Bacteria"/>
</dbReference>
<dbReference type="OrthoDB" id="9801717at2"/>
<evidence type="ECO:0000256" key="1">
    <source>
        <dbReference type="ARBA" id="ARBA00004496"/>
    </source>
</evidence>
<feature type="active site" description="O-(3'-phospho-DNA)-tyrosine intermediate" evidence="10">
    <location>
        <position position="282"/>
    </location>
</feature>
<evidence type="ECO:0000256" key="2">
    <source>
        <dbReference type="ARBA" id="ARBA00010450"/>
    </source>
</evidence>
<evidence type="ECO:0000256" key="4">
    <source>
        <dbReference type="ARBA" id="ARBA00022618"/>
    </source>
</evidence>
<feature type="domain" description="Core-binding (CB)" evidence="12">
    <location>
        <begin position="4"/>
        <end position="91"/>
    </location>
</feature>
<accession>U2E001</accession>
<dbReference type="RefSeq" id="WP_008826132.1">
    <property type="nucleotide sequence ID" value="NZ_AFNU02000001.1"/>
</dbReference>
<dbReference type="Gene3D" id="1.10.150.130">
    <property type="match status" value="1"/>
</dbReference>
<dbReference type="EMBL" id="AFNU02000001">
    <property type="protein sequence ID" value="ERJ13762.1"/>
    <property type="molecule type" value="Genomic_DNA"/>
</dbReference>
<dbReference type="InterPro" id="IPR011932">
    <property type="entry name" value="Recomb_XerD"/>
</dbReference>
<keyword evidence="13" id="KW-0456">Lyase</keyword>
<dbReference type="InParanoid" id="U2E001"/>
<keyword evidence="14" id="KW-1185">Reference proteome</keyword>
<evidence type="ECO:0000256" key="5">
    <source>
        <dbReference type="ARBA" id="ARBA00022829"/>
    </source>
</evidence>